<evidence type="ECO:0000256" key="2">
    <source>
        <dbReference type="ARBA" id="ARBA00022801"/>
    </source>
</evidence>
<comment type="caution">
    <text evidence="5">The sequence shown here is derived from an EMBL/GenBank/DDBJ whole genome shotgun (WGS) entry which is preliminary data.</text>
</comment>
<dbReference type="EC" id="3.1.1.-" evidence="3"/>
<gene>
    <name evidence="5" type="ORF">CkaCkLH20_12577</name>
</gene>
<dbReference type="Proteomes" id="UP000781932">
    <property type="component" value="Unassembled WGS sequence"/>
</dbReference>
<name>A0A9P6LE45_9PEZI</name>
<feature type="domain" description="Carboxylesterase type B" evidence="4">
    <location>
        <begin position="27"/>
        <end position="480"/>
    </location>
</feature>
<evidence type="ECO:0000313" key="5">
    <source>
        <dbReference type="EMBL" id="KAF9869968.1"/>
    </source>
</evidence>
<evidence type="ECO:0000256" key="1">
    <source>
        <dbReference type="ARBA" id="ARBA00005964"/>
    </source>
</evidence>
<dbReference type="OrthoDB" id="3200163at2759"/>
<organism evidence="5 6">
    <name type="scientific">Colletotrichum karsti</name>
    <dbReference type="NCBI Taxonomy" id="1095194"/>
    <lineage>
        <taxon>Eukaryota</taxon>
        <taxon>Fungi</taxon>
        <taxon>Dikarya</taxon>
        <taxon>Ascomycota</taxon>
        <taxon>Pezizomycotina</taxon>
        <taxon>Sordariomycetes</taxon>
        <taxon>Hypocreomycetidae</taxon>
        <taxon>Glomerellales</taxon>
        <taxon>Glomerellaceae</taxon>
        <taxon>Colletotrichum</taxon>
        <taxon>Colletotrichum boninense species complex</taxon>
    </lineage>
</organism>
<proteinExistence type="inferred from homology"/>
<dbReference type="SUPFAM" id="SSF53474">
    <property type="entry name" value="alpha/beta-Hydrolases"/>
    <property type="match status" value="1"/>
</dbReference>
<sequence length="564" mass="63882">MNPQTWNPIDLEVPELGTLTGLCFDNRTCQYTNVPYATIVGRFRRSQPYQGTWPGGKLDGTKLGPFPCQPPRDFYPIPNPQRPWAENPSTSSTDCLSLNISVPSKPTPGALYPVMVFFHGGAFVYSAGGAAIYDGRALSEISATLQEPTIIISVNFRLGVFGFLASKEIREYNLDLGEQGVGNYGLWDQVEALRWVQRHIHAFGGDRKRVTLFGQSAGGVSANVHLLRDEPLFSSVIIQSGLLPLCGVLSVEQYQGIYDRLLRELDIPADLSPRARLQRLLDTDENRLTAAMVPVSVIPVITFSPCDDEHLIGPRKMPVYSEYVDFRPPPWCTRIMIGDVANECIIWNKSFRALDAEASIRRIRSFLGDDSKADRLISLYGLDADDSHNDNFWKMEKFTTDGLYTAVNWSLIRNCPSVYAYHFDVPSPFDNDWAGLAHHSLDNVYVWSLLRDHLPAHHRKVSAEMSRMWLDFANGKEPWERFDKQGRFMIFQEDCCVMKTVKEDAVRGYDVWEKVEGEGLLDDFHRVTEELCMRWKEITDASKEPNAMTVGSMKDYGVVRKRSE</sequence>
<evidence type="ECO:0000256" key="3">
    <source>
        <dbReference type="RuleBase" id="RU361235"/>
    </source>
</evidence>
<protein>
    <recommendedName>
        <fullName evidence="3">Carboxylic ester hydrolase</fullName>
        <ecNumber evidence="3">3.1.1.-</ecNumber>
    </recommendedName>
</protein>
<dbReference type="Gene3D" id="3.40.50.1820">
    <property type="entry name" value="alpha/beta hydrolase"/>
    <property type="match status" value="1"/>
</dbReference>
<reference evidence="5" key="1">
    <citation type="submission" date="2020-03" db="EMBL/GenBank/DDBJ databases">
        <authorList>
            <person name="He L."/>
        </authorList>
    </citation>
    <scope>NUCLEOTIDE SEQUENCE</scope>
    <source>
        <strain evidence="5">CkLH20</strain>
    </source>
</reference>
<dbReference type="InterPro" id="IPR002018">
    <property type="entry name" value="CarbesteraseB"/>
</dbReference>
<keyword evidence="2 3" id="KW-0378">Hydrolase</keyword>
<accession>A0A9P6LE45</accession>
<dbReference type="InterPro" id="IPR019826">
    <property type="entry name" value="Carboxylesterase_B_AS"/>
</dbReference>
<keyword evidence="6" id="KW-1185">Reference proteome</keyword>
<dbReference type="RefSeq" id="XP_038739429.1">
    <property type="nucleotide sequence ID" value="XM_038895290.1"/>
</dbReference>
<dbReference type="GeneID" id="62168364"/>
<dbReference type="InterPro" id="IPR050309">
    <property type="entry name" value="Type-B_Carboxylest/Lipase"/>
</dbReference>
<dbReference type="PANTHER" id="PTHR11559">
    <property type="entry name" value="CARBOXYLESTERASE"/>
    <property type="match status" value="1"/>
</dbReference>
<dbReference type="InterPro" id="IPR029058">
    <property type="entry name" value="AB_hydrolase_fold"/>
</dbReference>
<dbReference type="EMBL" id="JAATWM020000061">
    <property type="protein sequence ID" value="KAF9869968.1"/>
    <property type="molecule type" value="Genomic_DNA"/>
</dbReference>
<dbReference type="AlphaFoldDB" id="A0A9P6LE45"/>
<evidence type="ECO:0000259" key="4">
    <source>
        <dbReference type="Pfam" id="PF00135"/>
    </source>
</evidence>
<reference evidence="5" key="2">
    <citation type="submission" date="2020-11" db="EMBL/GenBank/DDBJ databases">
        <title>Whole genome sequencing of Colletotrichum sp.</title>
        <authorList>
            <person name="Li H."/>
        </authorList>
    </citation>
    <scope>NUCLEOTIDE SEQUENCE</scope>
    <source>
        <strain evidence="5">CkLH20</strain>
    </source>
</reference>
<dbReference type="Pfam" id="PF00135">
    <property type="entry name" value="COesterase"/>
    <property type="match status" value="1"/>
</dbReference>
<comment type="similarity">
    <text evidence="1 3">Belongs to the type-B carboxylesterase/lipase family.</text>
</comment>
<evidence type="ECO:0000313" key="6">
    <source>
        <dbReference type="Proteomes" id="UP000781932"/>
    </source>
</evidence>
<dbReference type="PROSITE" id="PS00122">
    <property type="entry name" value="CARBOXYLESTERASE_B_1"/>
    <property type="match status" value="1"/>
</dbReference>
<dbReference type="GO" id="GO:0016787">
    <property type="term" value="F:hydrolase activity"/>
    <property type="evidence" value="ECO:0007669"/>
    <property type="project" value="UniProtKB-KW"/>
</dbReference>